<feature type="region of interest" description="Disordered" evidence="1">
    <location>
        <begin position="106"/>
        <end position="129"/>
    </location>
</feature>
<dbReference type="Proteomes" id="UP001177670">
    <property type="component" value="Unassembled WGS sequence"/>
</dbReference>
<keyword evidence="3" id="KW-1185">Reference proteome</keyword>
<gene>
    <name evidence="2" type="ORF">K0M31_018628</name>
</gene>
<protein>
    <submittedName>
        <fullName evidence="2">Uncharacterized protein</fullName>
    </submittedName>
</protein>
<evidence type="ECO:0000256" key="1">
    <source>
        <dbReference type="SAM" id="MobiDB-lite"/>
    </source>
</evidence>
<organism evidence="2 3">
    <name type="scientific">Melipona bicolor</name>
    <dbReference type="NCBI Taxonomy" id="60889"/>
    <lineage>
        <taxon>Eukaryota</taxon>
        <taxon>Metazoa</taxon>
        <taxon>Ecdysozoa</taxon>
        <taxon>Arthropoda</taxon>
        <taxon>Hexapoda</taxon>
        <taxon>Insecta</taxon>
        <taxon>Pterygota</taxon>
        <taxon>Neoptera</taxon>
        <taxon>Endopterygota</taxon>
        <taxon>Hymenoptera</taxon>
        <taxon>Apocrita</taxon>
        <taxon>Aculeata</taxon>
        <taxon>Apoidea</taxon>
        <taxon>Anthophila</taxon>
        <taxon>Apidae</taxon>
        <taxon>Melipona</taxon>
    </lineage>
</organism>
<comment type="caution">
    <text evidence="2">The sequence shown here is derived from an EMBL/GenBank/DDBJ whole genome shotgun (WGS) entry which is preliminary data.</text>
</comment>
<proteinExistence type="predicted"/>
<reference evidence="2" key="1">
    <citation type="submission" date="2021-10" db="EMBL/GenBank/DDBJ databases">
        <title>Melipona bicolor Genome sequencing and assembly.</title>
        <authorList>
            <person name="Araujo N.S."/>
            <person name="Arias M.C."/>
        </authorList>
    </citation>
    <scope>NUCLEOTIDE SEQUENCE</scope>
    <source>
        <strain evidence="2">USP_2M_L1-L4_2017</strain>
        <tissue evidence="2">Whole body</tissue>
    </source>
</reference>
<evidence type="ECO:0000313" key="2">
    <source>
        <dbReference type="EMBL" id="KAK1130496.1"/>
    </source>
</evidence>
<sequence>MQYFKTRVRQFGNYLIRSVLKRGKDREIEKAVGCRCPRAIRVSSVGQKLVKARGFYSSHDSPTNIKLFRQCTRSRLQSAVKFIQRLAHSDQASRLNDKICLSPRNRLENRHATGKEEKEEQKEDQTADFSSETISEIPVAIPQRACTERRAGENVRLCLPTSIPPPGTASLQPHSCEIMFTAAVLLIFGKTNKRRRCKVQELFWAKM</sequence>
<evidence type="ECO:0000313" key="3">
    <source>
        <dbReference type="Proteomes" id="UP001177670"/>
    </source>
</evidence>
<dbReference type="EMBL" id="JAHYIQ010000007">
    <property type="protein sequence ID" value="KAK1130496.1"/>
    <property type="molecule type" value="Genomic_DNA"/>
</dbReference>
<accession>A0AA40KRU9</accession>
<name>A0AA40KRU9_9HYME</name>
<feature type="compositionally biased region" description="Basic and acidic residues" evidence="1">
    <location>
        <begin position="106"/>
        <end position="125"/>
    </location>
</feature>
<dbReference type="AlphaFoldDB" id="A0AA40KRU9"/>